<sequence>MWILIAHFPRFPILESLVADGGERKDLPEAISLLRALHQRLYLCFLGPDLSMQLLIDRGGQQSIVWVEALDECQGAIDQVRKIADQLAIHFLLEICPGESDIALLRAIVEHVEAPDVGRNTGILDIISKDPDA</sequence>
<gene>
    <name evidence="1" type="ORF">SDC9_137930</name>
</gene>
<dbReference type="AlphaFoldDB" id="A0A645DNY0"/>
<protein>
    <submittedName>
        <fullName evidence="1">Uncharacterized protein</fullName>
    </submittedName>
</protein>
<evidence type="ECO:0000313" key="1">
    <source>
        <dbReference type="EMBL" id="MPM90808.1"/>
    </source>
</evidence>
<proteinExistence type="predicted"/>
<organism evidence="1">
    <name type="scientific">bioreactor metagenome</name>
    <dbReference type="NCBI Taxonomy" id="1076179"/>
    <lineage>
        <taxon>unclassified sequences</taxon>
        <taxon>metagenomes</taxon>
        <taxon>ecological metagenomes</taxon>
    </lineage>
</organism>
<name>A0A645DNY0_9ZZZZ</name>
<reference evidence="1" key="1">
    <citation type="submission" date="2019-08" db="EMBL/GenBank/DDBJ databases">
        <authorList>
            <person name="Kucharzyk K."/>
            <person name="Murdoch R.W."/>
            <person name="Higgins S."/>
            <person name="Loffler F."/>
        </authorList>
    </citation>
    <scope>NUCLEOTIDE SEQUENCE</scope>
</reference>
<accession>A0A645DNY0</accession>
<dbReference type="EMBL" id="VSSQ01037964">
    <property type="protein sequence ID" value="MPM90808.1"/>
    <property type="molecule type" value="Genomic_DNA"/>
</dbReference>
<comment type="caution">
    <text evidence="1">The sequence shown here is derived from an EMBL/GenBank/DDBJ whole genome shotgun (WGS) entry which is preliminary data.</text>
</comment>